<accession>A0ACD4B1E0</accession>
<protein>
    <submittedName>
        <fullName evidence="1">Helicase</fullName>
    </submittedName>
</protein>
<evidence type="ECO:0000313" key="1">
    <source>
        <dbReference type="EMBL" id="UTS51929.1"/>
    </source>
</evidence>
<reference evidence="1 2" key="1">
    <citation type="journal article" date="2012" name="Proc. Natl. Acad. Sci. U.S.A.">
        <title>A novel lineage of myoviruses infecting cyanobacteria is widespread in the oceans.</title>
        <authorList>
            <person name="Sabehi G."/>
            <person name="Shaulov L."/>
            <person name="Silver D.H."/>
            <person name="Yanai I."/>
            <person name="Harel A."/>
            <person name="Lindell D."/>
        </authorList>
    </citation>
    <scope>NUCLEOTIDE SEQUENCE [LARGE SCALE GENOMIC DNA]</scope>
</reference>
<keyword evidence="1" id="KW-0378">Hydrolase</keyword>
<dbReference type="EMBL" id="JQ245707">
    <property type="protein sequence ID" value="UTS51929.1"/>
    <property type="molecule type" value="Genomic_DNA"/>
</dbReference>
<evidence type="ECO:0000313" key="2">
    <source>
        <dbReference type="Proteomes" id="UP000007178"/>
    </source>
</evidence>
<keyword evidence="2" id="KW-1185">Reference proteome</keyword>
<keyword evidence="1" id="KW-0547">Nucleotide-binding</keyword>
<keyword evidence="1" id="KW-0067">ATP-binding</keyword>
<proteinExistence type="predicted"/>
<keyword evidence="1" id="KW-0347">Helicase</keyword>
<dbReference type="Proteomes" id="UP000007178">
    <property type="component" value="Segment"/>
</dbReference>
<organism evidence="1 2">
    <name type="scientific">Cyanophage S-TIM5</name>
    <dbReference type="NCBI Taxonomy" id="1137745"/>
    <lineage>
        <taxon>Viruses</taxon>
        <taxon>Duplodnaviria</taxon>
        <taxon>Heunggongvirae</taxon>
        <taxon>Uroviricota</taxon>
        <taxon>Caudoviricetes</taxon>
        <taxon>Aurunvirus</taxon>
        <taxon>Aurunvirus STIM5</taxon>
    </lineage>
</organism>
<name>A0ACD4B1E0_9CAUD</name>
<sequence length="547" mass="62099">MALLISGLLPYINTNESNHYTLTDVTLNTEQQQFFDKIHALDFDKLLLTGEAGAGKTFVLTQALAQLHREGVKVLLCAPTHMARINLQQKMPEDVRHEMQTATVASLLMRHGFTTESGGTAFTRPKIDRLGQWTVIAIDEASMLGANDVEALQSSGAKIIYTGDFAQLPTVMQKRADFSDVPVFHLVQQMRQAGPILAAAQANRDATKFPEETVRSDDGNVIVMNNTESLLDVFYKNLSQCSVDDSINHRYIAHTNKEVLEVSTAARDQIHGTNASQDPFIKNEYIILYETCSAGYNGEVVKITDVNLSDNHARASRFSHLFQSFDVEVEGSRGKCWLSVIPPQCNPAVEQYKEHIQQRIELARKTRNDGELNFCFEELKSLDQFWTKVGYPYAITCHKSQGQSIANVYVNTVSFQGASNKRALLYVALSRAVQNLYTAKVPPKRWEVIRKINTQYKLTKSEYETKFNEPAHNFRIRYGLKARTPEQKEIVTNMMRSTIDHQDPEDLRPMKEVYRDRRAQQKRESEAKESFEYAWGKVYEGKMVASF</sequence>